<sequence>MSRSQKRRVYYCEEDECTWLAPFTSSGLKQHKATKYSCENEDAMEDQICQHSNIVQHQQNVHNSKQNILYNQLIIDQDMNVDHNSDATTTLHHQDENDSDENHDDNSSHDGTCTINILTENMASNVERENYIINMFFNNNRDAVSTDVQDAYSTMGKLNNIEYRMAEFALNSELLNANYKEFFEIAKEISKETLSKGELLKFKNIGTVKALSKVIYDDKRKNLCQPFEEIAINVDNIPDILDHHKEEFKEKAGKIKLYYRDIKDLAEHLFSHRAFWDTMILQAEKQFHNGECIYRDIHTGTWFENMQLNSPHSSVVLGIMLASDMTLPLYMKLSNVPMELREKKEAHASRLLAVFHHCIEIILKPFAALENGFILKGPYNRLFHCIPTLASYSADLLEQCLLTNIHSGNSPNSCPRCFEKTVDFGNPKEDDYEYYEAAALAYAKEKSINIVKNAFWDVKNFNDPYLKILYIIKQKWKVDEVNRRAAALPKFRNLKCFKTVYLINNLHMSILAIIHDLVPLQISLCICHFIDFFNQATAKEHIDQTLLWMNESLDWFNYYSPALQKLTNYISDIQSHGIICGYSTNHLERQHQTDAKKPSCKTNFHVGMISQQRYIYVSELTTIDSTLVDVQQIVSDYISNIFESDNNINATQQQKIKAYHSLYLNTYDEDGDVTIDILRSHTNFHTCVVRPYVAVVEEHNSRLEAFIRQEANNENYNDNGNYQNENNLLVIEASSIDFPIHFSKHDDNSSSSNESINSDINEDDSDSNSYEYNEGEED</sequence>
<evidence type="ECO:0000313" key="2">
    <source>
        <dbReference type="EMBL" id="KAI9243680.1"/>
    </source>
</evidence>
<gene>
    <name evidence="2" type="ORF">BDA99DRAFT_530000</name>
</gene>
<evidence type="ECO:0000256" key="1">
    <source>
        <dbReference type="SAM" id="MobiDB-lite"/>
    </source>
</evidence>
<evidence type="ECO:0000313" key="3">
    <source>
        <dbReference type="Proteomes" id="UP001209540"/>
    </source>
</evidence>
<feature type="region of interest" description="Disordered" evidence="1">
    <location>
        <begin position="745"/>
        <end position="778"/>
    </location>
</feature>
<feature type="region of interest" description="Disordered" evidence="1">
    <location>
        <begin position="89"/>
        <end position="111"/>
    </location>
</feature>
<feature type="compositionally biased region" description="Low complexity" evidence="1">
    <location>
        <begin position="749"/>
        <end position="759"/>
    </location>
</feature>
<accession>A0AAD5JKP2</accession>
<reference evidence="2" key="1">
    <citation type="journal article" date="2022" name="IScience">
        <title>Evolution of zygomycete secretomes and the origins of terrestrial fungal ecologies.</title>
        <authorList>
            <person name="Chang Y."/>
            <person name="Wang Y."/>
            <person name="Mondo S."/>
            <person name="Ahrendt S."/>
            <person name="Andreopoulos W."/>
            <person name="Barry K."/>
            <person name="Beard J."/>
            <person name="Benny G.L."/>
            <person name="Blankenship S."/>
            <person name="Bonito G."/>
            <person name="Cuomo C."/>
            <person name="Desiro A."/>
            <person name="Gervers K.A."/>
            <person name="Hundley H."/>
            <person name="Kuo A."/>
            <person name="LaButti K."/>
            <person name="Lang B.F."/>
            <person name="Lipzen A."/>
            <person name="O'Donnell K."/>
            <person name="Pangilinan J."/>
            <person name="Reynolds N."/>
            <person name="Sandor L."/>
            <person name="Smith M.E."/>
            <person name="Tsang A."/>
            <person name="Grigoriev I.V."/>
            <person name="Stajich J.E."/>
            <person name="Spatafora J.W."/>
        </authorList>
    </citation>
    <scope>NUCLEOTIDE SEQUENCE</scope>
    <source>
        <strain evidence="2">RSA 2281</strain>
    </source>
</reference>
<dbReference type="EMBL" id="JAIXMP010000068">
    <property type="protein sequence ID" value="KAI9243680.1"/>
    <property type="molecule type" value="Genomic_DNA"/>
</dbReference>
<reference evidence="2" key="2">
    <citation type="submission" date="2023-02" db="EMBL/GenBank/DDBJ databases">
        <authorList>
            <consortium name="DOE Joint Genome Institute"/>
            <person name="Mondo S.J."/>
            <person name="Chang Y."/>
            <person name="Wang Y."/>
            <person name="Ahrendt S."/>
            <person name="Andreopoulos W."/>
            <person name="Barry K."/>
            <person name="Beard J."/>
            <person name="Benny G.L."/>
            <person name="Blankenship S."/>
            <person name="Bonito G."/>
            <person name="Cuomo C."/>
            <person name="Desiro A."/>
            <person name="Gervers K.A."/>
            <person name="Hundley H."/>
            <person name="Kuo A."/>
            <person name="LaButti K."/>
            <person name="Lang B.F."/>
            <person name="Lipzen A."/>
            <person name="O'Donnell K."/>
            <person name="Pangilinan J."/>
            <person name="Reynolds N."/>
            <person name="Sandor L."/>
            <person name="Smith M.W."/>
            <person name="Tsang A."/>
            <person name="Grigoriev I.V."/>
            <person name="Stajich J.E."/>
            <person name="Spatafora J.W."/>
        </authorList>
    </citation>
    <scope>NUCLEOTIDE SEQUENCE</scope>
    <source>
        <strain evidence="2">RSA 2281</strain>
    </source>
</reference>
<protein>
    <submittedName>
        <fullName evidence="2">Uncharacterized protein</fullName>
    </submittedName>
</protein>
<dbReference type="InterPro" id="IPR041078">
    <property type="entry name" value="Plavaka"/>
</dbReference>
<dbReference type="AlphaFoldDB" id="A0AAD5JKP2"/>
<proteinExistence type="predicted"/>
<keyword evidence="3" id="KW-1185">Reference proteome</keyword>
<dbReference type="Pfam" id="PF18759">
    <property type="entry name" value="Plavaka"/>
    <property type="match status" value="1"/>
</dbReference>
<organism evidence="2 3">
    <name type="scientific">Phascolomyces articulosus</name>
    <dbReference type="NCBI Taxonomy" id="60185"/>
    <lineage>
        <taxon>Eukaryota</taxon>
        <taxon>Fungi</taxon>
        <taxon>Fungi incertae sedis</taxon>
        <taxon>Mucoromycota</taxon>
        <taxon>Mucoromycotina</taxon>
        <taxon>Mucoromycetes</taxon>
        <taxon>Mucorales</taxon>
        <taxon>Lichtheimiaceae</taxon>
        <taxon>Phascolomyces</taxon>
    </lineage>
</organism>
<dbReference type="Proteomes" id="UP001209540">
    <property type="component" value="Unassembled WGS sequence"/>
</dbReference>
<name>A0AAD5JKP2_9FUNG</name>
<comment type="caution">
    <text evidence="2">The sequence shown here is derived from an EMBL/GenBank/DDBJ whole genome shotgun (WGS) entry which is preliminary data.</text>
</comment>